<feature type="domain" description="Rubrerythrin diiron-binding" evidence="1">
    <location>
        <begin position="41"/>
        <end position="168"/>
    </location>
</feature>
<dbReference type="Pfam" id="PF02915">
    <property type="entry name" value="Rubrerythrin"/>
    <property type="match status" value="1"/>
</dbReference>
<dbReference type="EMBL" id="CP146256">
    <property type="protein sequence ID" value="XAH73101.1"/>
    <property type="molecule type" value="Genomic_DNA"/>
</dbReference>
<sequence length="173" mass="19982">MVMSNNFTCNISVNLPYPEIQPESQNPQYALAMLSNVGSSNSEMTAVSLYFYNSVILDPLYVNFAKCFHEISIVEMHHLNIFADLAFKMGADPRLWSVQNRRKAYWTPAFNQYPREIRSIIVNSIKGEEAAIRKYRSQTSVIRDANIKSILERIILDEERHIEIFNNMLSLIS</sequence>
<gene>
    <name evidence="2" type="ORF">V6984_16550</name>
</gene>
<reference evidence="2 3" key="1">
    <citation type="submission" date="2024-02" db="EMBL/GenBank/DDBJ databases">
        <title>Bacterial strain from lacustrine sediment.</title>
        <authorList>
            <person name="Petit C."/>
            <person name="Fadhlaoui K."/>
        </authorList>
    </citation>
    <scope>NUCLEOTIDE SEQUENCE [LARGE SCALE GENOMIC DNA]</scope>
    <source>
        <strain evidence="2 3">IPX-CK</strain>
    </source>
</reference>
<evidence type="ECO:0000259" key="1">
    <source>
        <dbReference type="Pfam" id="PF02915"/>
    </source>
</evidence>
<dbReference type="InterPro" id="IPR009078">
    <property type="entry name" value="Ferritin-like_SF"/>
</dbReference>
<accession>A0ABZ3ESD2</accession>
<protein>
    <submittedName>
        <fullName evidence="2">Ferritin family protein</fullName>
    </submittedName>
</protein>
<dbReference type="Gene3D" id="1.20.1260.10">
    <property type="match status" value="1"/>
</dbReference>
<dbReference type="Proteomes" id="UP001451571">
    <property type="component" value="Chromosome"/>
</dbReference>
<dbReference type="InterPro" id="IPR003251">
    <property type="entry name" value="Rr_diiron-bd_dom"/>
</dbReference>
<name>A0ABZ3ESD2_9FIRM</name>
<proteinExistence type="predicted"/>
<dbReference type="CDD" id="cd07908">
    <property type="entry name" value="Mn_catalase_like"/>
    <property type="match status" value="1"/>
</dbReference>
<dbReference type="SUPFAM" id="SSF47240">
    <property type="entry name" value="Ferritin-like"/>
    <property type="match status" value="1"/>
</dbReference>
<evidence type="ECO:0000313" key="3">
    <source>
        <dbReference type="Proteomes" id="UP001451571"/>
    </source>
</evidence>
<evidence type="ECO:0000313" key="2">
    <source>
        <dbReference type="EMBL" id="XAH73101.1"/>
    </source>
</evidence>
<dbReference type="InterPro" id="IPR012347">
    <property type="entry name" value="Ferritin-like"/>
</dbReference>
<organism evidence="2 3">
    <name type="scientific">Kineothrix sedimenti</name>
    <dbReference type="NCBI Taxonomy" id="3123317"/>
    <lineage>
        <taxon>Bacteria</taxon>
        <taxon>Bacillati</taxon>
        <taxon>Bacillota</taxon>
        <taxon>Clostridia</taxon>
        <taxon>Lachnospirales</taxon>
        <taxon>Lachnospiraceae</taxon>
        <taxon>Kineothrix</taxon>
    </lineage>
</organism>
<keyword evidence="3" id="KW-1185">Reference proteome</keyword>